<keyword evidence="2" id="KW-0472">Membrane</keyword>
<feature type="compositionally biased region" description="Low complexity" evidence="1">
    <location>
        <begin position="171"/>
        <end position="185"/>
    </location>
</feature>
<dbReference type="Proteomes" id="UP000197153">
    <property type="component" value="Chromosome 2"/>
</dbReference>
<protein>
    <recommendedName>
        <fullName evidence="5">Carbon monoxide dehydrogenase</fullName>
    </recommendedName>
</protein>
<keyword evidence="4" id="KW-1185">Reference proteome</keyword>
<feature type="region of interest" description="Disordered" evidence="1">
    <location>
        <begin position="252"/>
        <end position="276"/>
    </location>
</feature>
<evidence type="ECO:0000256" key="2">
    <source>
        <dbReference type="SAM" id="Phobius"/>
    </source>
</evidence>
<evidence type="ECO:0008006" key="5">
    <source>
        <dbReference type="Google" id="ProtNLM"/>
    </source>
</evidence>
<gene>
    <name evidence="3" type="ORF">Y958_18395</name>
</gene>
<dbReference type="RefSeq" id="WP_088873412.1">
    <property type="nucleotide sequence ID" value="NZ_CP022111.1"/>
</dbReference>
<dbReference type="KEGG" id="nao:Y958_18395"/>
<feature type="compositionally biased region" description="Low complexity" evidence="1">
    <location>
        <begin position="147"/>
        <end position="159"/>
    </location>
</feature>
<proteinExistence type="predicted"/>
<keyword evidence="2" id="KW-0812">Transmembrane</keyword>
<feature type="transmembrane region" description="Helical" evidence="2">
    <location>
        <begin position="289"/>
        <end position="306"/>
    </location>
</feature>
<evidence type="ECO:0000256" key="1">
    <source>
        <dbReference type="SAM" id="MobiDB-lite"/>
    </source>
</evidence>
<keyword evidence="2" id="KW-1133">Transmembrane helix</keyword>
<feature type="region of interest" description="Disordered" evidence="1">
    <location>
        <begin position="128"/>
        <end position="185"/>
    </location>
</feature>
<reference evidence="3 4" key="1">
    <citation type="submission" date="2017-06" db="EMBL/GenBank/DDBJ databases">
        <title>Complete genome sequence of Nitrospirillum amazonense strain CBAmC, an endophytic nitrogen-fixing and plant growth-promoting bacterium, isolated from sugarcane.</title>
        <authorList>
            <person name="Schwab S."/>
            <person name="dos Santos Teixeira K.R."/>
            <person name="Simoes Araujo J.L."/>
            <person name="Soares Vidal M."/>
            <person name="Borges de Freitas H.R."/>
            <person name="Rivello Crivelaro A.L."/>
            <person name="Bueno de Camargo Nunes A."/>
            <person name="dos Santos C.M."/>
            <person name="Palmeira da Silva Rosa D."/>
            <person name="da Silva Padilha D."/>
            <person name="da Silva E."/>
            <person name="Araujo Terra L."/>
            <person name="Soares Mendes V."/>
            <person name="Farinelli L."/>
            <person name="Magalhaes Cruz L."/>
            <person name="Baldani J.I."/>
        </authorList>
    </citation>
    <scope>NUCLEOTIDE SEQUENCE [LARGE SCALE GENOMIC DNA]</scope>
    <source>
        <strain evidence="3 4">CBAmC</strain>
    </source>
</reference>
<organism evidence="3 4">
    <name type="scientific">Nitrospirillum viridazoti CBAmc</name>
    <dbReference type="NCBI Taxonomy" id="1441467"/>
    <lineage>
        <taxon>Bacteria</taxon>
        <taxon>Pseudomonadati</taxon>
        <taxon>Pseudomonadota</taxon>
        <taxon>Alphaproteobacteria</taxon>
        <taxon>Rhodospirillales</taxon>
        <taxon>Azospirillaceae</taxon>
        <taxon>Nitrospirillum</taxon>
        <taxon>Nitrospirillum viridazoti</taxon>
    </lineage>
</organism>
<feature type="compositionally biased region" description="Pro residues" evidence="1">
    <location>
        <begin position="258"/>
        <end position="267"/>
    </location>
</feature>
<accession>A0A248JXL5</accession>
<evidence type="ECO:0000313" key="4">
    <source>
        <dbReference type="Proteomes" id="UP000197153"/>
    </source>
</evidence>
<evidence type="ECO:0000313" key="3">
    <source>
        <dbReference type="EMBL" id="ASG22868.1"/>
    </source>
</evidence>
<dbReference type="EMBL" id="CP022111">
    <property type="protein sequence ID" value="ASG22868.1"/>
    <property type="molecule type" value="Genomic_DNA"/>
</dbReference>
<sequence length="307" mass="31611">MDITGEYLVAAPQDLVWVALNDAEVLRQSVPPGYDSTITLSDLDPPHGCVLHGDGQQAAVRLVDTGDGQTRLIFNAAVDADAEADTRAFFAHLTSLLATAATTNPALVADVALAEPAVDAAAIAEAVPEETPADAKPKRTRTKKAVEVPAAGPATGPEAAPRRARKPKAEPAPAETPAANQPAPAESIPLVELAPLTEAMAPTLVAAAQDGAARDGLAAQTPEPATLPLEPETHARAIEHQVRPTEAEALGSAGISLPPEPAAPEPPADTAQPAPTMAHPVAHAGLRPMIWIPLLVLVLLLLIVLIR</sequence>
<dbReference type="SUPFAM" id="SSF55961">
    <property type="entry name" value="Bet v1-like"/>
    <property type="match status" value="1"/>
</dbReference>
<name>A0A248JXL5_9PROT</name>
<dbReference type="AlphaFoldDB" id="A0A248JXL5"/>